<evidence type="ECO:0000259" key="1">
    <source>
        <dbReference type="Pfam" id="PF00174"/>
    </source>
</evidence>
<dbReference type="RefSeq" id="WP_260907231.1">
    <property type="nucleotide sequence ID" value="NZ_JAOCZP010000013.1"/>
</dbReference>
<evidence type="ECO:0000313" key="3">
    <source>
        <dbReference type="Proteomes" id="UP001320831"/>
    </source>
</evidence>
<dbReference type="InterPro" id="IPR000572">
    <property type="entry name" value="OxRdtase_Mopterin-bd_dom"/>
</dbReference>
<protein>
    <submittedName>
        <fullName evidence="2">Molybdopterin-dependent oxidoreductase</fullName>
    </submittedName>
</protein>
<dbReference type="Proteomes" id="UP001320831">
    <property type="component" value="Unassembled WGS sequence"/>
</dbReference>
<dbReference type="SUPFAM" id="SSF56524">
    <property type="entry name" value="Oxidoreductase molybdopterin-binding domain"/>
    <property type="match status" value="1"/>
</dbReference>
<dbReference type="EMBL" id="JAOCZP010000013">
    <property type="protein sequence ID" value="MCT7378325.1"/>
    <property type="molecule type" value="Genomic_DNA"/>
</dbReference>
<name>A0ABT2LUW1_9HYPH</name>
<evidence type="ECO:0000313" key="2">
    <source>
        <dbReference type="EMBL" id="MCT7378325.1"/>
    </source>
</evidence>
<accession>A0ABT2LUW1</accession>
<organism evidence="2 3">
    <name type="scientific">Chelativorans salis</name>
    <dbReference type="NCBI Taxonomy" id="2978478"/>
    <lineage>
        <taxon>Bacteria</taxon>
        <taxon>Pseudomonadati</taxon>
        <taxon>Pseudomonadota</taxon>
        <taxon>Alphaproteobacteria</taxon>
        <taxon>Hyphomicrobiales</taxon>
        <taxon>Phyllobacteriaceae</taxon>
        <taxon>Chelativorans</taxon>
    </lineage>
</organism>
<keyword evidence="3" id="KW-1185">Reference proteome</keyword>
<dbReference type="Gene3D" id="3.90.420.10">
    <property type="entry name" value="Oxidoreductase, molybdopterin-binding domain"/>
    <property type="match status" value="1"/>
</dbReference>
<dbReference type="Pfam" id="PF00174">
    <property type="entry name" value="Oxidored_molyb"/>
    <property type="match status" value="1"/>
</dbReference>
<comment type="caution">
    <text evidence="2">The sequence shown here is derived from an EMBL/GenBank/DDBJ whole genome shotgun (WGS) entry which is preliminary data.</text>
</comment>
<gene>
    <name evidence="2" type="ORF">N5A92_25250</name>
</gene>
<feature type="domain" description="Oxidoreductase molybdopterin-binding" evidence="1">
    <location>
        <begin position="74"/>
        <end position="149"/>
    </location>
</feature>
<dbReference type="InterPro" id="IPR036374">
    <property type="entry name" value="OxRdtase_Mopterin-bd_sf"/>
</dbReference>
<sequence>MKQILTVVTVWLSLMGVQFFGVSVSAHALEQGTVLTITGQIAPQTEGTREARDVDFTIADLETLPQTEMRTYTDWTEGLQSFSGVLLKDLIDAIGASGKEIVATALNDYSATIPVSDAYELSVLLAIKHNGQYMRIRDKGPVWIIYPSTESSSTKVNPYNDRMIWQLYRLEFR</sequence>
<proteinExistence type="predicted"/>
<reference evidence="2 3" key="1">
    <citation type="submission" date="2022-09" db="EMBL/GenBank/DDBJ databases">
        <title>Chelativorans salina sp. nov., a novel slightly halophilic bacterium isolated from a saline lake sediment enrichment.</title>
        <authorList>
            <person name="Gao L."/>
            <person name="Fang B.-Z."/>
            <person name="Li W.-J."/>
        </authorList>
    </citation>
    <scope>NUCLEOTIDE SEQUENCE [LARGE SCALE GENOMIC DNA]</scope>
    <source>
        <strain evidence="2 3">EGI FJ00035</strain>
    </source>
</reference>